<proteinExistence type="predicted"/>
<organism evidence="1">
    <name type="scientific">Brassica napus</name>
    <name type="common">Rape</name>
    <dbReference type="NCBI Taxonomy" id="3708"/>
    <lineage>
        <taxon>Eukaryota</taxon>
        <taxon>Viridiplantae</taxon>
        <taxon>Streptophyta</taxon>
        <taxon>Embryophyta</taxon>
        <taxon>Tracheophyta</taxon>
        <taxon>Spermatophyta</taxon>
        <taxon>Magnoliopsida</taxon>
        <taxon>eudicotyledons</taxon>
        <taxon>Gunneridae</taxon>
        <taxon>Pentapetalae</taxon>
        <taxon>rosids</taxon>
        <taxon>malvids</taxon>
        <taxon>Brassicales</taxon>
        <taxon>Brassicaceae</taxon>
        <taxon>Brassiceae</taxon>
        <taxon>Brassica</taxon>
    </lineage>
</organism>
<dbReference type="AlphaFoldDB" id="A0A816ZPC3"/>
<dbReference type="Proteomes" id="UP001295469">
    <property type="component" value="Chromosome A08"/>
</dbReference>
<protein>
    <submittedName>
        <fullName evidence="1">(rape) hypothetical protein</fullName>
    </submittedName>
</protein>
<accession>A0A816ZPC3</accession>
<dbReference type="EMBL" id="HG994362">
    <property type="protein sequence ID" value="CAF2217371.1"/>
    <property type="molecule type" value="Genomic_DNA"/>
</dbReference>
<evidence type="ECO:0000313" key="1">
    <source>
        <dbReference type="EMBL" id="CAF2217371.1"/>
    </source>
</evidence>
<sequence>MGFCFLHLPNQRKMSRTMVNKVLNANQIRTGAKSKRFFGMALKMTLPANSYGCPNSEEAYMLVTKDLKAPR</sequence>
<gene>
    <name evidence="1" type="ORF">DARMORV10_A08P03970.1</name>
</gene>
<reference evidence="1" key="1">
    <citation type="submission" date="2021-01" db="EMBL/GenBank/DDBJ databases">
        <authorList>
            <consortium name="Genoscope - CEA"/>
            <person name="William W."/>
        </authorList>
    </citation>
    <scope>NUCLEOTIDE SEQUENCE</scope>
</reference>
<name>A0A816ZPC3_BRANA</name>